<name>A0A5C6EU40_9BACT</name>
<feature type="chain" id="PRO_5022904578" evidence="1">
    <location>
        <begin position="19"/>
        <end position="316"/>
    </location>
</feature>
<keyword evidence="3" id="KW-1185">Reference proteome</keyword>
<keyword evidence="1" id="KW-0732">Signal</keyword>
<reference evidence="2 3" key="1">
    <citation type="submission" date="2019-02" db="EMBL/GenBank/DDBJ databases">
        <title>Deep-cultivation of Planctomycetes and their phenomic and genomic characterization uncovers novel biology.</title>
        <authorList>
            <person name="Wiegand S."/>
            <person name="Jogler M."/>
            <person name="Boedeker C."/>
            <person name="Pinto D."/>
            <person name="Vollmers J."/>
            <person name="Rivas-Marin E."/>
            <person name="Kohn T."/>
            <person name="Peeters S.H."/>
            <person name="Heuer A."/>
            <person name="Rast P."/>
            <person name="Oberbeckmann S."/>
            <person name="Bunk B."/>
            <person name="Jeske O."/>
            <person name="Meyerdierks A."/>
            <person name="Storesund J.E."/>
            <person name="Kallscheuer N."/>
            <person name="Luecker S."/>
            <person name="Lage O.M."/>
            <person name="Pohl T."/>
            <person name="Merkel B.J."/>
            <person name="Hornburger P."/>
            <person name="Mueller R.-W."/>
            <person name="Bruemmer F."/>
            <person name="Labrenz M."/>
            <person name="Spormann A.M."/>
            <person name="Op Den Camp H."/>
            <person name="Overmann J."/>
            <person name="Amann R."/>
            <person name="Jetten M.S.M."/>
            <person name="Mascher T."/>
            <person name="Medema M.H."/>
            <person name="Devos D.P."/>
            <person name="Kaster A.-K."/>
            <person name="Ovreas L."/>
            <person name="Rohde M."/>
            <person name="Galperin M.Y."/>
            <person name="Jogler C."/>
        </authorList>
    </citation>
    <scope>NUCLEOTIDE SEQUENCE [LARGE SCALE GENOMIC DNA]</scope>
    <source>
        <strain evidence="2 3">Poly59</strain>
    </source>
</reference>
<comment type="caution">
    <text evidence="2">The sequence shown here is derived from an EMBL/GenBank/DDBJ whole genome shotgun (WGS) entry which is preliminary data.</text>
</comment>
<sequence length="316" mass="34008" precursor="true">MRYRFPCVLLAASQFLLAPNFLGQPFDNEARGDDPLFSEIAMESVFAKSVTASPVVATKNDSADFGRITGPSSLATVLKSSGFEPKQDKESVSFVVARTGWKLPVAMKVDVQQDQISCHMSLTKIDPDASLSSETILSLMAASNQAEHATFVYDDDRKMIQLRCLLSNRDVTMQSLQDRMTTLADIAIANSVVWMALKTSPTLTSISASRSPTDGKTLVSQASVLGRWGASLPSNASIAIEFSSNGTFKMAHVAGKQSAISSGTVQRESNRLTLSETGKPKVVFQIDSVTATAMELRLIDTAGKSGLLIKFTKVNP</sequence>
<gene>
    <name evidence="2" type="ORF">Poly59_32210</name>
</gene>
<dbReference type="OrthoDB" id="275301at2"/>
<proteinExistence type="predicted"/>
<evidence type="ECO:0000313" key="2">
    <source>
        <dbReference type="EMBL" id="TWU51627.1"/>
    </source>
</evidence>
<dbReference type="AlphaFoldDB" id="A0A5C6EU40"/>
<dbReference type="RefSeq" id="WP_146534938.1">
    <property type="nucleotide sequence ID" value="NZ_SJPX01000003.1"/>
</dbReference>
<evidence type="ECO:0000256" key="1">
    <source>
        <dbReference type="SAM" id="SignalP"/>
    </source>
</evidence>
<accession>A0A5C6EU40</accession>
<protein>
    <submittedName>
        <fullName evidence="2">Uncharacterized protein</fullName>
    </submittedName>
</protein>
<dbReference type="EMBL" id="SJPX01000003">
    <property type="protein sequence ID" value="TWU51627.1"/>
    <property type="molecule type" value="Genomic_DNA"/>
</dbReference>
<organism evidence="2 3">
    <name type="scientific">Rubripirellula reticaptiva</name>
    <dbReference type="NCBI Taxonomy" id="2528013"/>
    <lineage>
        <taxon>Bacteria</taxon>
        <taxon>Pseudomonadati</taxon>
        <taxon>Planctomycetota</taxon>
        <taxon>Planctomycetia</taxon>
        <taxon>Pirellulales</taxon>
        <taxon>Pirellulaceae</taxon>
        <taxon>Rubripirellula</taxon>
    </lineage>
</organism>
<feature type="signal peptide" evidence="1">
    <location>
        <begin position="1"/>
        <end position="18"/>
    </location>
</feature>
<evidence type="ECO:0000313" key="3">
    <source>
        <dbReference type="Proteomes" id="UP000317977"/>
    </source>
</evidence>
<dbReference type="Proteomes" id="UP000317977">
    <property type="component" value="Unassembled WGS sequence"/>
</dbReference>